<accession>A0A8I0P6K4</accession>
<organism evidence="1 2">
    <name type="scientific">Streptomyces stelliscabiei</name>
    <dbReference type="NCBI Taxonomy" id="146820"/>
    <lineage>
        <taxon>Bacteria</taxon>
        <taxon>Bacillati</taxon>
        <taxon>Actinomycetota</taxon>
        <taxon>Actinomycetes</taxon>
        <taxon>Kitasatosporales</taxon>
        <taxon>Streptomycetaceae</taxon>
        <taxon>Streptomyces</taxon>
    </lineage>
</organism>
<reference evidence="1 2" key="1">
    <citation type="submission" date="2020-10" db="EMBL/GenBank/DDBJ databases">
        <title>Sequencing the genomes of 1000 actinobacteria strains.</title>
        <authorList>
            <person name="Klenk H.-P."/>
        </authorList>
    </citation>
    <scope>NUCLEOTIDE SEQUENCE [LARGE SCALE GENOMIC DNA]</scope>
    <source>
        <strain evidence="1 2">DSM 41803</strain>
    </source>
</reference>
<dbReference type="GeneID" id="86827827"/>
<name>A0A8I0P6K4_9ACTN</name>
<gene>
    <name evidence="1" type="ORF">H4687_003250</name>
</gene>
<dbReference type="OrthoDB" id="4330618at2"/>
<proteinExistence type="predicted"/>
<sequence length="81" mass="9452">MSWATREAFQSEMDEFDAVRLRKEEWNYLDRKLNALYKLQFEGDTSELTRQRVGRIEALQAVLCGDPAALAQEPPARRHRA</sequence>
<dbReference type="EMBL" id="JADBGF010000001">
    <property type="protein sequence ID" value="MBE1597121.1"/>
    <property type="molecule type" value="Genomic_DNA"/>
</dbReference>
<comment type="caution">
    <text evidence="1">The sequence shown here is derived from an EMBL/GenBank/DDBJ whole genome shotgun (WGS) entry which is preliminary data.</text>
</comment>
<dbReference type="AlphaFoldDB" id="A0A8I0P6K4"/>
<dbReference type="Proteomes" id="UP000629287">
    <property type="component" value="Unassembled WGS sequence"/>
</dbReference>
<evidence type="ECO:0000313" key="2">
    <source>
        <dbReference type="Proteomes" id="UP000629287"/>
    </source>
</evidence>
<evidence type="ECO:0000313" key="1">
    <source>
        <dbReference type="EMBL" id="MBE1597121.1"/>
    </source>
</evidence>
<keyword evidence="2" id="KW-1185">Reference proteome</keyword>
<protein>
    <submittedName>
        <fullName evidence="1">Uncharacterized protein</fullName>
    </submittedName>
</protein>
<dbReference type="RefSeq" id="WP_046916284.1">
    <property type="nucleotide sequence ID" value="NZ_JADBGF010000001.1"/>
</dbReference>